<reference evidence="1" key="1">
    <citation type="submission" date="2015-01" db="EMBL/GenBank/DDBJ databases">
        <title>The Genome Sequence of Cladophialophora bantiana CBS 173.52.</title>
        <authorList>
            <consortium name="The Broad Institute Genomics Platform"/>
            <person name="Cuomo C."/>
            <person name="de Hoog S."/>
            <person name="Gorbushina A."/>
            <person name="Stielow B."/>
            <person name="Teixiera M."/>
            <person name="Abouelleil A."/>
            <person name="Chapman S.B."/>
            <person name="Priest M."/>
            <person name="Young S.K."/>
            <person name="Wortman J."/>
            <person name="Nusbaum C."/>
            <person name="Birren B."/>
        </authorList>
    </citation>
    <scope>NUCLEOTIDE SEQUENCE [LARGE SCALE GENOMIC DNA]</scope>
    <source>
        <strain evidence="1">CBS 173.52</strain>
    </source>
</reference>
<evidence type="ECO:0000313" key="1">
    <source>
        <dbReference type="EMBL" id="KIW91599.1"/>
    </source>
</evidence>
<evidence type="ECO:0000313" key="2">
    <source>
        <dbReference type="Proteomes" id="UP000053789"/>
    </source>
</evidence>
<dbReference type="VEuPathDB" id="FungiDB:Z519_07566"/>
<dbReference type="RefSeq" id="XP_016618268.1">
    <property type="nucleotide sequence ID" value="XM_016765299.1"/>
</dbReference>
<dbReference type="EMBL" id="KN846990">
    <property type="protein sequence ID" value="KIW91599.1"/>
    <property type="molecule type" value="Genomic_DNA"/>
</dbReference>
<organism evidence="1 2">
    <name type="scientific">Cladophialophora bantiana (strain ATCC 10958 / CBS 173.52 / CDC B-1940 / NIH 8579)</name>
    <name type="common">Xylohypha bantiana</name>
    <dbReference type="NCBI Taxonomy" id="1442370"/>
    <lineage>
        <taxon>Eukaryota</taxon>
        <taxon>Fungi</taxon>
        <taxon>Dikarya</taxon>
        <taxon>Ascomycota</taxon>
        <taxon>Pezizomycotina</taxon>
        <taxon>Eurotiomycetes</taxon>
        <taxon>Chaetothyriomycetidae</taxon>
        <taxon>Chaetothyriales</taxon>
        <taxon>Herpotrichiellaceae</taxon>
        <taxon>Cladophialophora</taxon>
    </lineage>
</organism>
<dbReference type="GeneID" id="27700494"/>
<protein>
    <submittedName>
        <fullName evidence="1">Uncharacterized protein</fullName>
    </submittedName>
</protein>
<dbReference type="HOGENOM" id="CLU_1510425_0_0_1"/>
<dbReference type="AlphaFoldDB" id="A0A0D2I3Y6"/>
<name>A0A0D2I3Y6_CLAB1</name>
<gene>
    <name evidence="1" type="ORF">Z519_07566</name>
</gene>
<proteinExistence type="predicted"/>
<dbReference type="Proteomes" id="UP000053789">
    <property type="component" value="Unassembled WGS sequence"/>
</dbReference>
<accession>A0A0D2I3Y6</accession>
<sequence length="178" mass="19412">MRQLEFWRRMQKTYAPNGTATPQQRQMMDQFLRNYWRRPSAAHQPAPAWSRWGSNNNNNNMMGQGAAAGTGTGSGMGLGMWLGDGWTPQVQSMDQDQATQMFAGYDPYTLMSLLGYPAGAMGMNPFGGMMGIDPTGGIGMGKGMMGINMSPMMNDMAMGLMGFDPTGSMSLWGLIRPV</sequence>
<keyword evidence="2" id="KW-1185">Reference proteome</keyword>